<evidence type="ECO:0000313" key="6">
    <source>
        <dbReference type="Proteomes" id="UP001315686"/>
    </source>
</evidence>
<dbReference type="InterPro" id="IPR011146">
    <property type="entry name" value="HIT-like"/>
</dbReference>
<dbReference type="PROSITE" id="PS51084">
    <property type="entry name" value="HIT_2"/>
    <property type="match status" value="1"/>
</dbReference>
<feature type="domain" description="HIT" evidence="4">
    <location>
        <begin position="9"/>
        <end position="112"/>
    </location>
</feature>
<dbReference type="GO" id="GO:0009117">
    <property type="term" value="P:nucleotide metabolic process"/>
    <property type="evidence" value="ECO:0007669"/>
    <property type="project" value="TreeGrafter"/>
</dbReference>
<keyword evidence="6" id="KW-1185">Reference proteome</keyword>
<dbReference type="PANTHER" id="PTHR46648:SF1">
    <property type="entry name" value="ADENOSINE 5'-MONOPHOSPHORAMIDASE HNT1"/>
    <property type="match status" value="1"/>
</dbReference>
<sequence>MTEGSLACRFCEIATGKGAAHIAWQTRALTVFADHAPIRPGHVQIIPRAHYPFFDDLPEALAAQIITLGQRIARVQKAIYGVKRVGFVFTGHDVAHCHAHVIPLHRADDVTSMRYFEAEALPKAQPRVVGAAEQAAAARELAHALALEGVE</sequence>
<dbReference type="GO" id="GO:0003824">
    <property type="term" value="F:catalytic activity"/>
    <property type="evidence" value="ECO:0007669"/>
    <property type="project" value="InterPro"/>
</dbReference>
<organism evidence="5 6">
    <name type="scientific">Harenicola maris</name>
    <dbReference type="NCBI Taxonomy" id="2841044"/>
    <lineage>
        <taxon>Bacteria</taxon>
        <taxon>Pseudomonadati</taxon>
        <taxon>Pseudomonadota</taxon>
        <taxon>Alphaproteobacteria</taxon>
        <taxon>Rhodobacterales</taxon>
        <taxon>Paracoccaceae</taxon>
        <taxon>Harenicola</taxon>
    </lineage>
</organism>
<evidence type="ECO:0000256" key="3">
    <source>
        <dbReference type="PROSITE-ProRule" id="PRU00464"/>
    </source>
</evidence>
<accession>A0AAP2G774</accession>
<dbReference type="Proteomes" id="UP001315686">
    <property type="component" value="Unassembled WGS sequence"/>
</dbReference>
<dbReference type="EMBL" id="JADQAZ010000001">
    <property type="protein sequence ID" value="MBT0956174.1"/>
    <property type="molecule type" value="Genomic_DNA"/>
</dbReference>
<dbReference type="SUPFAM" id="SSF54197">
    <property type="entry name" value="HIT-like"/>
    <property type="match status" value="1"/>
</dbReference>
<dbReference type="InterPro" id="IPR001310">
    <property type="entry name" value="Histidine_triad_HIT"/>
</dbReference>
<name>A0AAP2G774_9RHOB</name>
<dbReference type="Pfam" id="PF01230">
    <property type="entry name" value="HIT"/>
    <property type="match status" value="1"/>
</dbReference>
<dbReference type="InterPro" id="IPR036265">
    <property type="entry name" value="HIT-like_sf"/>
</dbReference>
<feature type="short sequence motif" description="Histidine triad motif" evidence="2 3">
    <location>
        <begin position="96"/>
        <end position="100"/>
    </location>
</feature>
<comment type="caution">
    <text evidence="5">The sequence shown here is derived from an EMBL/GenBank/DDBJ whole genome shotgun (WGS) entry which is preliminary data.</text>
</comment>
<evidence type="ECO:0000259" key="4">
    <source>
        <dbReference type="PROSITE" id="PS51084"/>
    </source>
</evidence>
<dbReference type="AlphaFoldDB" id="A0AAP2G774"/>
<proteinExistence type="predicted"/>
<evidence type="ECO:0000256" key="2">
    <source>
        <dbReference type="PIRSR" id="PIRSR601310-3"/>
    </source>
</evidence>
<dbReference type="Gene3D" id="3.30.428.10">
    <property type="entry name" value="HIT-like"/>
    <property type="match status" value="1"/>
</dbReference>
<dbReference type="PANTHER" id="PTHR46648">
    <property type="entry name" value="HIT FAMILY PROTEIN 1"/>
    <property type="match status" value="1"/>
</dbReference>
<reference evidence="5 6" key="1">
    <citation type="journal article" date="2021" name="Arch. Microbiol.">
        <title>Harenicola maris gen. nov., sp. nov. isolated from the Sea of Japan shallow sediments.</title>
        <authorList>
            <person name="Romanenko L.A."/>
            <person name="Kurilenko V.V."/>
            <person name="Chernysheva N.Y."/>
            <person name="Tekutyeva L.A."/>
            <person name="Velansky P.V."/>
            <person name="Svetashev V.I."/>
            <person name="Isaeva M.P."/>
        </authorList>
    </citation>
    <scope>NUCLEOTIDE SEQUENCE [LARGE SCALE GENOMIC DNA]</scope>
    <source>
        <strain evidence="5 6">KMM 3653</strain>
    </source>
</reference>
<feature type="active site" description="Tele-AMP-histidine intermediate" evidence="1">
    <location>
        <position position="98"/>
    </location>
</feature>
<evidence type="ECO:0000313" key="5">
    <source>
        <dbReference type="EMBL" id="MBT0956174.1"/>
    </source>
</evidence>
<protein>
    <submittedName>
        <fullName evidence="5">HIT family protein</fullName>
    </submittedName>
</protein>
<evidence type="ECO:0000256" key="1">
    <source>
        <dbReference type="PIRSR" id="PIRSR601310-1"/>
    </source>
</evidence>
<gene>
    <name evidence="5" type="ORF">IV417_02145</name>
</gene>
<dbReference type="RefSeq" id="WP_327792383.1">
    <property type="nucleotide sequence ID" value="NZ_JADQAZ010000001.1"/>
</dbReference>